<dbReference type="RefSeq" id="WP_105515234.1">
    <property type="nucleotide sequence ID" value="NZ_PVEP01000005.1"/>
</dbReference>
<name>A0A2S8S6F0_9RHOB</name>
<dbReference type="AlphaFoldDB" id="A0A2S8S6F0"/>
<dbReference type="GO" id="GO:0000166">
    <property type="term" value="F:nucleotide binding"/>
    <property type="evidence" value="ECO:0007669"/>
    <property type="project" value="UniProtKB-KW"/>
</dbReference>
<accession>A0A2S8S6F0</accession>
<keyword evidence="1" id="KW-0547">Nucleotide-binding</keyword>
<dbReference type="Pfam" id="PF24729">
    <property type="entry name" value="Acb2_Tad1_hairpin"/>
    <property type="match status" value="1"/>
</dbReference>
<dbReference type="InterPro" id="IPR056098">
    <property type="entry name" value="Acb2/Tad1_hairpin"/>
</dbReference>
<dbReference type="EMBL" id="PVEP01000005">
    <property type="protein sequence ID" value="PQV56391.1"/>
    <property type="molecule type" value="Genomic_DNA"/>
</dbReference>
<dbReference type="Proteomes" id="UP000238338">
    <property type="component" value="Unassembled WGS sequence"/>
</dbReference>
<proteinExistence type="predicted"/>
<gene>
    <name evidence="3" type="ORF">LX70_02657</name>
</gene>
<keyword evidence="4" id="KW-1185">Reference proteome</keyword>
<sequence>MTKGEYRVGVTFNPSGDDQVAEIKSAAARLIDLIEGIATHSTSRVAIDDEASRERGRLKALAQTATEEAAMWAVKAATKPNRKEA</sequence>
<evidence type="ECO:0000313" key="4">
    <source>
        <dbReference type="Proteomes" id="UP000238338"/>
    </source>
</evidence>
<feature type="domain" description="Acb2/Tad1 hairpin" evidence="2">
    <location>
        <begin position="8"/>
        <end position="78"/>
    </location>
</feature>
<evidence type="ECO:0000256" key="1">
    <source>
        <dbReference type="ARBA" id="ARBA00022741"/>
    </source>
</evidence>
<evidence type="ECO:0000259" key="2">
    <source>
        <dbReference type="Pfam" id="PF24729"/>
    </source>
</evidence>
<protein>
    <recommendedName>
        <fullName evidence="2">Acb2/Tad1 hairpin domain-containing protein</fullName>
    </recommendedName>
</protein>
<organism evidence="3 4">
    <name type="scientific">Albidovulum denitrificans</name>
    <dbReference type="NCBI Taxonomy" id="404881"/>
    <lineage>
        <taxon>Bacteria</taxon>
        <taxon>Pseudomonadati</taxon>
        <taxon>Pseudomonadota</taxon>
        <taxon>Alphaproteobacteria</taxon>
        <taxon>Rhodobacterales</taxon>
        <taxon>Paracoccaceae</taxon>
        <taxon>Albidovulum</taxon>
    </lineage>
</organism>
<evidence type="ECO:0000313" key="3">
    <source>
        <dbReference type="EMBL" id="PQV56391.1"/>
    </source>
</evidence>
<comment type="caution">
    <text evidence="3">The sequence shown here is derived from an EMBL/GenBank/DDBJ whole genome shotgun (WGS) entry which is preliminary data.</text>
</comment>
<dbReference type="OrthoDB" id="7778188at2"/>
<reference evidence="3 4" key="1">
    <citation type="submission" date="2018-02" db="EMBL/GenBank/DDBJ databases">
        <title>Genomic Encyclopedia of Archaeal and Bacterial Type Strains, Phase II (KMG-II): from individual species to whole genera.</title>
        <authorList>
            <person name="Goeker M."/>
        </authorList>
    </citation>
    <scope>NUCLEOTIDE SEQUENCE [LARGE SCALE GENOMIC DNA]</scope>
    <source>
        <strain evidence="3 4">DSM 18921</strain>
    </source>
</reference>